<dbReference type="Pfam" id="PF15983">
    <property type="entry name" value="DUF4767"/>
    <property type="match status" value="1"/>
</dbReference>
<proteinExistence type="predicted"/>
<name>A0ABT1EHS4_9FIRM</name>
<evidence type="ECO:0000313" key="4">
    <source>
        <dbReference type="EMBL" id="MCP1108842.1"/>
    </source>
</evidence>
<reference evidence="4 5" key="1">
    <citation type="journal article" date="2022" name="Genome Biol. Evol.">
        <title>Host diet, physiology and behaviors set the stage for Lachnospiraceae cladogenesis.</title>
        <authorList>
            <person name="Vera-Ponce De Leon A."/>
            <person name="Schneider M."/>
            <person name="Jahnes B.C."/>
            <person name="Sadowski V."/>
            <person name="Camuy-Velez L.A."/>
            <person name="Duan J."/>
            <person name="Sabree Z.L."/>
        </authorList>
    </citation>
    <scope>NUCLEOTIDE SEQUENCE [LARGE SCALE GENOMIC DNA]</scope>
    <source>
        <strain evidence="4 5">PAL227</strain>
    </source>
</reference>
<feature type="region of interest" description="Disordered" evidence="1">
    <location>
        <begin position="111"/>
        <end position="130"/>
    </location>
</feature>
<evidence type="ECO:0000256" key="2">
    <source>
        <dbReference type="SAM" id="Phobius"/>
    </source>
</evidence>
<feature type="transmembrane region" description="Helical" evidence="2">
    <location>
        <begin position="47"/>
        <end position="68"/>
    </location>
</feature>
<keyword evidence="2" id="KW-0812">Transmembrane</keyword>
<dbReference type="RefSeq" id="WP_262067747.1">
    <property type="nucleotide sequence ID" value="NZ_JAMXOC010000001.1"/>
</dbReference>
<gene>
    <name evidence="4" type="ORF">NK118_01065</name>
</gene>
<dbReference type="InterPro" id="IPR031927">
    <property type="entry name" value="DUF4767"/>
</dbReference>
<dbReference type="Proteomes" id="UP001523565">
    <property type="component" value="Unassembled WGS sequence"/>
</dbReference>
<protein>
    <submittedName>
        <fullName evidence="4">Zinc ribbon domain-containing protein</fullName>
    </submittedName>
</protein>
<accession>A0ABT1EHS4</accession>
<keyword evidence="2" id="KW-0472">Membrane</keyword>
<evidence type="ECO:0000256" key="1">
    <source>
        <dbReference type="SAM" id="MobiDB-lite"/>
    </source>
</evidence>
<comment type="caution">
    <text evidence="4">The sequence shown here is derived from an EMBL/GenBank/DDBJ whole genome shotgun (WGS) entry which is preliminary data.</text>
</comment>
<keyword evidence="2" id="KW-1133">Transmembrane helix</keyword>
<sequence length="286" mass="31346">MTCFNCGKEVKDLNSKFCSNCGAPIEEPDEELEKKEASKPESKRQKIILLICAVAIVLAVIAVVITGINAVSQKKAAAEIEEKVMQEKKKVEEAEAAKKKIEDEEKAKAEADEAAKKAAEEEAKKKAEADAQAAAEAQAARTWTDEKTLKLRGFMSSWGQTMGQQYQEYWPGKSVNFYGVRVPDDITGVRPQGMIVAVDGAPIVLQWSQSGEEQGVYHLVAVYSDIDSGEIKPGGGHCYLFCIYNGRPVALHTSQNQGNPENYFHFAPTENADLSNGFADILQGRR</sequence>
<evidence type="ECO:0000313" key="5">
    <source>
        <dbReference type="Proteomes" id="UP001523565"/>
    </source>
</evidence>
<keyword evidence="5" id="KW-1185">Reference proteome</keyword>
<evidence type="ECO:0000259" key="3">
    <source>
        <dbReference type="Pfam" id="PF15983"/>
    </source>
</evidence>
<feature type="domain" description="DUF4767" evidence="3">
    <location>
        <begin position="142"/>
        <end position="282"/>
    </location>
</feature>
<feature type="compositionally biased region" description="Basic and acidic residues" evidence="1">
    <location>
        <begin position="111"/>
        <end position="129"/>
    </location>
</feature>
<organism evidence="4 5">
    <name type="scientific">Ohessyouella blattaphilus</name>
    <dbReference type="NCBI Taxonomy" id="2949333"/>
    <lineage>
        <taxon>Bacteria</taxon>
        <taxon>Bacillati</taxon>
        <taxon>Bacillota</taxon>
        <taxon>Clostridia</taxon>
        <taxon>Lachnospirales</taxon>
        <taxon>Lachnospiraceae</taxon>
        <taxon>Ohessyouella</taxon>
    </lineage>
</organism>
<dbReference type="EMBL" id="JAMZFV010000001">
    <property type="protein sequence ID" value="MCP1108842.1"/>
    <property type="molecule type" value="Genomic_DNA"/>
</dbReference>